<gene>
    <name evidence="2" type="ORF">RND81_03G209000</name>
</gene>
<feature type="region of interest" description="Disordered" evidence="1">
    <location>
        <begin position="42"/>
        <end position="77"/>
    </location>
</feature>
<reference evidence="2" key="1">
    <citation type="submission" date="2024-03" db="EMBL/GenBank/DDBJ databases">
        <title>WGS assembly of Saponaria officinalis var. Norfolk2.</title>
        <authorList>
            <person name="Jenkins J."/>
            <person name="Shu S."/>
            <person name="Grimwood J."/>
            <person name="Barry K."/>
            <person name="Goodstein D."/>
            <person name="Schmutz J."/>
            <person name="Leebens-Mack J."/>
            <person name="Osbourn A."/>
        </authorList>
    </citation>
    <scope>NUCLEOTIDE SEQUENCE [LARGE SCALE GENOMIC DNA]</scope>
    <source>
        <strain evidence="2">JIC</strain>
    </source>
</reference>
<evidence type="ECO:0000313" key="3">
    <source>
        <dbReference type="Proteomes" id="UP001443914"/>
    </source>
</evidence>
<evidence type="ECO:0000313" key="2">
    <source>
        <dbReference type="EMBL" id="KAK9742976.1"/>
    </source>
</evidence>
<organism evidence="2 3">
    <name type="scientific">Saponaria officinalis</name>
    <name type="common">Common soapwort</name>
    <name type="synonym">Lychnis saponaria</name>
    <dbReference type="NCBI Taxonomy" id="3572"/>
    <lineage>
        <taxon>Eukaryota</taxon>
        <taxon>Viridiplantae</taxon>
        <taxon>Streptophyta</taxon>
        <taxon>Embryophyta</taxon>
        <taxon>Tracheophyta</taxon>
        <taxon>Spermatophyta</taxon>
        <taxon>Magnoliopsida</taxon>
        <taxon>eudicotyledons</taxon>
        <taxon>Gunneridae</taxon>
        <taxon>Pentapetalae</taxon>
        <taxon>Caryophyllales</taxon>
        <taxon>Caryophyllaceae</taxon>
        <taxon>Caryophylleae</taxon>
        <taxon>Saponaria</taxon>
    </lineage>
</organism>
<sequence>MVYIACVQDDPKIVYDSVKYCVWILSITGEFECEKKVLEGYEESDDEVFGGSDDEVFGGSDDEWSEENDELSEGSDHEVKQLSLTLTAFAVSRRGYLLTCAHGDG</sequence>
<dbReference type="Proteomes" id="UP001443914">
    <property type="component" value="Unassembled WGS sequence"/>
</dbReference>
<dbReference type="EMBL" id="JBDFQZ010000003">
    <property type="protein sequence ID" value="KAK9742976.1"/>
    <property type="molecule type" value="Genomic_DNA"/>
</dbReference>
<comment type="caution">
    <text evidence="2">The sequence shown here is derived from an EMBL/GenBank/DDBJ whole genome shotgun (WGS) entry which is preliminary data.</text>
</comment>
<protein>
    <submittedName>
        <fullName evidence="2">Uncharacterized protein</fullName>
    </submittedName>
</protein>
<dbReference type="AlphaFoldDB" id="A0AAW1MA38"/>
<feature type="compositionally biased region" description="Acidic residues" evidence="1">
    <location>
        <begin position="42"/>
        <end position="73"/>
    </location>
</feature>
<name>A0AAW1MA38_SAPOF</name>
<evidence type="ECO:0000256" key="1">
    <source>
        <dbReference type="SAM" id="MobiDB-lite"/>
    </source>
</evidence>
<accession>A0AAW1MA38</accession>
<proteinExistence type="predicted"/>
<keyword evidence="3" id="KW-1185">Reference proteome</keyword>